<organism evidence="11 12">
    <name type="scientific">Lithocarpus litseifolius</name>
    <dbReference type="NCBI Taxonomy" id="425828"/>
    <lineage>
        <taxon>Eukaryota</taxon>
        <taxon>Viridiplantae</taxon>
        <taxon>Streptophyta</taxon>
        <taxon>Embryophyta</taxon>
        <taxon>Tracheophyta</taxon>
        <taxon>Spermatophyta</taxon>
        <taxon>Magnoliopsida</taxon>
        <taxon>eudicotyledons</taxon>
        <taxon>Gunneridae</taxon>
        <taxon>Pentapetalae</taxon>
        <taxon>rosids</taxon>
        <taxon>fabids</taxon>
        <taxon>Fagales</taxon>
        <taxon>Fagaceae</taxon>
        <taxon>Lithocarpus</taxon>
    </lineage>
</organism>
<name>A0AAW2CXF7_9ROSI</name>
<feature type="signal peptide" evidence="9">
    <location>
        <begin position="1"/>
        <end position="22"/>
    </location>
</feature>
<accession>A0AAW2CXF7</accession>
<dbReference type="PIRSF" id="PIRSF000862">
    <property type="entry name" value="Steryl_ester_lip"/>
    <property type="match status" value="1"/>
</dbReference>
<dbReference type="Proteomes" id="UP001459277">
    <property type="component" value="Unassembled WGS sequence"/>
</dbReference>
<evidence type="ECO:0000256" key="5">
    <source>
        <dbReference type="ARBA" id="ARBA00023098"/>
    </source>
</evidence>
<dbReference type="InterPro" id="IPR029058">
    <property type="entry name" value="AB_hydrolase_fold"/>
</dbReference>
<dbReference type="GO" id="GO:0016788">
    <property type="term" value="F:hydrolase activity, acting on ester bonds"/>
    <property type="evidence" value="ECO:0007669"/>
    <property type="project" value="InterPro"/>
</dbReference>
<proteinExistence type="inferred from homology"/>
<feature type="active site" description="Charge relay system" evidence="8">
    <location>
        <position position="392"/>
    </location>
</feature>
<evidence type="ECO:0000256" key="6">
    <source>
        <dbReference type="ARBA" id="ARBA00023180"/>
    </source>
</evidence>
<dbReference type="Pfam" id="PF04083">
    <property type="entry name" value="Abhydro_lipase"/>
    <property type="match status" value="1"/>
</dbReference>
<dbReference type="FunFam" id="3.40.50.1820:FF:000057">
    <property type="entry name" value="Lipase"/>
    <property type="match status" value="1"/>
</dbReference>
<protein>
    <recommendedName>
        <fullName evidence="7">Lipase</fullName>
    </recommendedName>
</protein>
<sequence>MRMDYTSTTLLLAVVLFASAVADDISHDSLCKSMVETKGYICEEHKVTTKDGYILGVQRIPVGRTSKMANRPPVLLQHGILMDAATWLFNSPNKSLAFILADNGFDVWMGNNRGTISSRGHTSLSANDPAYWDWTWEQLASDDLPAMYDYIHNQTGQKLYYVGHSLGALLALASFSQKKLVNMTKSAALLCPIAYTGQVTSMFPRAIANTFLADVRKIMKLSLNRSVAGKLLEGVCHLPLIDCGNLVSTIVGCFHLLNLINIISLSLPLLIYVKFLFIGPNCCIKPSTYDVFLDHAPQSTSSKNMIHLSQMLRAGNIAKYDYGDESENRKHYGQSTPPLYNLTRIPKDIPLFIGYGGADSLSDVKDVNRLLDNLKDHQKDKLVLQYRDDYAHFDFVMAENAKSVVYDPLLAFLRTQA</sequence>
<dbReference type="InterPro" id="IPR006693">
    <property type="entry name" value="AB_hydrolase_lipase"/>
</dbReference>
<evidence type="ECO:0000256" key="7">
    <source>
        <dbReference type="PIRNR" id="PIRNR000862"/>
    </source>
</evidence>
<evidence type="ECO:0000256" key="4">
    <source>
        <dbReference type="ARBA" id="ARBA00022963"/>
    </source>
</evidence>
<dbReference type="GO" id="GO:0016042">
    <property type="term" value="P:lipid catabolic process"/>
    <property type="evidence" value="ECO:0007669"/>
    <property type="project" value="UniProtKB-KW"/>
</dbReference>
<keyword evidence="6" id="KW-0325">Glycoprotein</keyword>
<dbReference type="AlphaFoldDB" id="A0AAW2CXF7"/>
<feature type="active site" description="Charge relay system" evidence="8">
    <location>
        <position position="359"/>
    </location>
</feature>
<keyword evidence="5" id="KW-0443">Lipid metabolism</keyword>
<evidence type="ECO:0000259" key="10">
    <source>
        <dbReference type="Pfam" id="PF04083"/>
    </source>
</evidence>
<evidence type="ECO:0000256" key="2">
    <source>
        <dbReference type="ARBA" id="ARBA00022729"/>
    </source>
</evidence>
<evidence type="ECO:0000313" key="12">
    <source>
        <dbReference type="Proteomes" id="UP001459277"/>
    </source>
</evidence>
<keyword evidence="12" id="KW-1185">Reference proteome</keyword>
<dbReference type="InterPro" id="IPR025483">
    <property type="entry name" value="Lipase_euk"/>
</dbReference>
<feature type="active site" description="Nucleophile" evidence="8">
    <location>
        <position position="165"/>
    </location>
</feature>
<dbReference type="SUPFAM" id="SSF53474">
    <property type="entry name" value="alpha/beta-Hydrolases"/>
    <property type="match status" value="1"/>
</dbReference>
<comment type="similarity">
    <text evidence="1 7">Belongs to the AB hydrolase superfamily. Lipase family.</text>
</comment>
<comment type="caution">
    <text evidence="11">The sequence shown here is derived from an EMBL/GenBank/DDBJ whole genome shotgun (WGS) entry which is preliminary data.</text>
</comment>
<evidence type="ECO:0000256" key="8">
    <source>
        <dbReference type="PIRSR" id="PIRSR000862-1"/>
    </source>
</evidence>
<dbReference type="EMBL" id="JAZDWU010000005">
    <property type="protein sequence ID" value="KAL0001820.1"/>
    <property type="molecule type" value="Genomic_DNA"/>
</dbReference>
<evidence type="ECO:0000256" key="9">
    <source>
        <dbReference type="SAM" id="SignalP"/>
    </source>
</evidence>
<keyword evidence="2 9" id="KW-0732">Signal</keyword>
<dbReference type="PANTHER" id="PTHR11005">
    <property type="entry name" value="LYSOSOMAL ACID LIPASE-RELATED"/>
    <property type="match status" value="1"/>
</dbReference>
<reference evidence="11 12" key="1">
    <citation type="submission" date="2024-01" db="EMBL/GenBank/DDBJ databases">
        <title>A telomere-to-telomere, gap-free genome of sweet tea (Lithocarpus litseifolius).</title>
        <authorList>
            <person name="Zhou J."/>
        </authorList>
    </citation>
    <scope>NUCLEOTIDE SEQUENCE [LARGE SCALE GENOMIC DNA]</scope>
    <source>
        <strain evidence="11">Zhou-2022a</strain>
        <tissue evidence="11">Leaf</tissue>
    </source>
</reference>
<dbReference type="Gene3D" id="3.40.50.1820">
    <property type="entry name" value="alpha/beta hydrolase"/>
    <property type="match status" value="1"/>
</dbReference>
<evidence type="ECO:0000256" key="3">
    <source>
        <dbReference type="ARBA" id="ARBA00022801"/>
    </source>
</evidence>
<feature type="chain" id="PRO_5043867431" description="Lipase" evidence="9">
    <location>
        <begin position="23"/>
        <end position="417"/>
    </location>
</feature>
<evidence type="ECO:0000256" key="1">
    <source>
        <dbReference type="ARBA" id="ARBA00010701"/>
    </source>
</evidence>
<feature type="domain" description="Partial AB-hydrolase lipase" evidence="10">
    <location>
        <begin position="33"/>
        <end position="90"/>
    </location>
</feature>
<evidence type="ECO:0000313" key="11">
    <source>
        <dbReference type="EMBL" id="KAL0001820.1"/>
    </source>
</evidence>
<keyword evidence="4 7" id="KW-0442">Lipid degradation</keyword>
<keyword evidence="3 7" id="KW-0378">Hydrolase</keyword>
<gene>
    <name evidence="11" type="ORF">SO802_015601</name>
</gene>